<protein>
    <submittedName>
        <fullName evidence="2">Uncharacterized protein</fullName>
    </submittedName>
</protein>
<dbReference type="AlphaFoldDB" id="A0A9W9W1F5"/>
<reference evidence="2" key="2">
    <citation type="journal article" date="2023" name="IMA Fungus">
        <title>Comparative genomic study of the Penicillium genus elucidates a diverse pangenome and 15 lateral gene transfer events.</title>
        <authorList>
            <person name="Petersen C."/>
            <person name="Sorensen T."/>
            <person name="Nielsen M.R."/>
            <person name="Sondergaard T.E."/>
            <person name="Sorensen J.L."/>
            <person name="Fitzpatrick D.A."/>
            <person name="Frisvad J.C."/>
            <person name="Nielsen K.L."/>
        </authorList>
    </citation>
    <scope>NUCLEOTIDE SEQUENCE</scope>
    <source>
        <strain evidence="2">IBT 29677</strain>
    </source>
</reference>
<gene>
    <name evidence="2" type="ORF">N7509_004855</name>
</gene>
<dbReference type="RefSeq" id="XP_056488794.1">
    <property type="nucleotide sequence ID" value="XM_056629492.1"/>
</dbReference>
<keyword evidence="3" id="KW-1185">Reference proteome</keyword>
<dbReference type="OrthoDB" id="4363405at2759"/>
<proteinExistence type="predicted"/>
<dbReference type="GeneID" id="81368472"/>
<accession>A0A9W9W1F5</accession>
<reference evidence="2" key="1">
    <citation type="submission" date="2022-12" db="EMBL/GenBank/DDBJ databases">
        <authorList>
            <person name="Petersen C."/>
        </authorList>
    </citation>
    <scope>NUCLEOTIDE SEQUENCE</scope>
    <source>
        <strain evidence="2">IBT 29677</strain>
    </source>
</reference>
<dbReference type="EMBL" id="JAPZBU010000006">
    <property type="protein sequence ID" value="KAJ5396742.1"/>
    <property type="molecule type" value="Genomic_DNA"/>
</dbReference>
<sequence>MSVKIEPGYSIRRIGDCNEDETQTAGANEYVVCCPKGHELSLQQRSSDLNWLCLTSETQSFNKVCANSTWDLWYAEGFLCCEPGMIGYLSKDSGGDIRKSTFGCNTDAYIKNNGTKLNIERGTRSTPDCSEFEQSPAEVEGEGRPLGELNDTASKRNELEADKVSRQELAASGHAFKKTNEVPPSELA</sequence>
<evidence type="ECO:0000256" key="1">
    <source>
        <dbReference type="SAM" id="MobiDB-lite"/>
    </source>
</evidence>
<evidence type="ECO:0000313" key="3">
    <source>
        <dbReference type="Proteomes" id="UP001147747"/>
    </source>
</evidence>
<name>A0A9W9W1F5_9EURO</name>
<feature type="region of interest" description="Disordered" evidence="1">
    <location>
        <begin position="120"/>
        <end position="188"/>
    </location>
</feature>
<organism evidence="2 3">
    <name type="scientific">Penicillium cosmopolitanum</name>
    <dbReference type="NCBI Taxonomy" id="1131564"/>
    <lineage>
        <taxon>Eukaryota</taxon>
        <taxon>Fungi</taxon>
        <taxon>Dikarya</taxon>
        <taxon>Ascomycota</taxon>
        <taxon>Pezizomycotina</taxon>
        <taxon>Eurotiomycetes</taxon>
        <taxon>Eurotiomycetidae</taxon>
        <taxon>Eurotiales</taxon>
        <taxon>Aspergillaceae</taxon>
        <taxon>Penicillium</taxon>
    </lineage>
</organism>
<dbReference type="Proteomes" id="UP001147747">
    <property type="component" value="Unassembled WGS sequence"/>
</dbReference>
<evidence type="ECO:0000313" key="2">
    <source>
        <dbReference type="EMBL" id="KAJ5396742.1"/>
    </source>
</evidence>
<feature type="compositionally biased region" description="Basic and acidic residues" evidence="1">
    <location>
        <begin position="153"/>
        <end position="166"/>
    </location>
</feature>
<comment type="caution">
    <text evidence="2">The sequence shown here is derived from an EMBL/GenBank/DDBJ whole genome shotgun (WGS) entry which is preliminary data.</text>
</comment>